<evidence type="ECO:0000313" key="2">
    <source>
        <dbReference type="Proteomes" id="UP000821865"/>
    </source>
</evidence>
<protein>
    <submittedName>
        <fullName evidence="1">Uncharacterized protein</fullName>
    </submittedName>
</protein>
<keyword evidence="2" id="KW-1185">Reference proteome</keyword>
<reference evidence="1" key="1">
    <citation type="submission" date="2020-05" db="EMBL/GenBank/DDBJ databases">
        <title>Large-scale comparative analyses of tick genomes elucidate their genetic diversity and vector capacities.</title>
        <authorList>
            <person name="Jia N."/>
            <person name="Wang J."/>
            <person name="Shi W."/>
            <person name="Du L."/>
            <person name="Sun Y."/>
            <person name="Zhan W."/>
            <person name="Jiang J."/>
            <person name="Wang Q."/>
            <person name="Zhang B."/>
            <person name="Ji P."/>
            <person name="Sakyi L.B."/>
            <person name="Cui X."/>
            <person name="Yuan T."/>
            <person name="Jiang B."/>
            <person name="Yang W."/>
            <person name="Lam T.T.-Y."/>
            <person name="Chang Q."/>
            <person name="Ding S."/>
            <person name="Wang X."/>
            <person name="Zhu J."/>
            <person name="Ruan X."/>
            <person name="Zhao L."/>
            <person name="Wei J."/>
            <person name="Que T."/>
            <person name="Du C."/>
            <person name="Cheng J."/>
            <person name="Dai P."/>
            <person name="Han X."/>
            <person name="Huang E."/>
            <person name="Gao Y."/>
            <person name="Liu J."/>
            <person name="Shao H."/>
            <person name="Ye R."/>
            <person name="Li L."/>
            <person name="Wei W."/>
            <person name="Wang X."/>
            <person name="Wang C."/>
            <person name="Yang T."/>
            <person name="Huo Q."/>
            <person name="Li W."/>
            <person name="Guo W."/>
            <person name="Chen H."/>
            <person name="Zhou L."/>
            <person name="Ni X."/>
            <person name="Tian J."/>
            <person name="Zhou Y."/>
            <person name="Sheng Y."/>
            <person name="Liu T."/>
            <person name="Pan Y."/>
            <person name="Xia L."/>
            <person name="Li J."/>
            <person name="Zhao F."/>
            <person name="Cao W."/>
        </authorList>
    </citation>
    <scope>NUCLEOTIDE SEQUENCE</scope>
    <source>
        <strain evidence="1">Dsil-2018</strain>
    </source>
</reference>
<name>A0ACB8CSV4_DERSI</name>
<gene>
    <name evidence="1" type="ORF">HPB49_020133</name>
</gene>
<dbReference type="Proteomes" id="UP000821865">
    <property type="component" value="Chromosome 5"/>
</dbReference>
<proteinExistence type="predicted"/>
<comment type="caution">
    <text evidence="1">The sequence shown here is derived from an EMBL/GenBank/DDBJ whole genome shotgun (WGS) entry which is preliminary data.</text>
</comment>
<organism evidence="1 2">
    <name type="scientific">Dermacentor silvarum</name>
    <name type="common">Tick</name>
    <dbReference type="NCBI Taxonomy" id="543639"/>
    <lineage>
        <taxon>Eukaryota</taxon>
        <taxon>Metazoa</taxon>
        <taxon>Ecdysozoa</taxon>
        <taxon>Arthropoda</taxon>
        <taxon>Chelicerata</taxon>
        <taxon>Arachnida</taxon>
        <taxon>Acari</taxon>
        <taxon>Parasitiformes</taxon>
        <taxon>Ixodida</taxon>
        <taxon>Ixodoidea</taxon>
        <taxon>Ixodidae</taxon>
        <taxon>Rhipicephalinae</taxon>
        <taxon>Dermacentor</taxon>
    </lineage>
</organism>
<accession>A0ACB8CSV4</accession>
<sequence>MLGSSKTAIVIFTGSVLPRSVYKTGAEVICYPYKPTVQVCKICLLTEHRTDVCPIPNVNVCSKCGAKEPMI</sequence>
<dbReference type="EMBL" id="CM023474">
    <property type="protein sequence ID" value="KAH7950146.1"/>
    <property type="molecule type" value="Genomic_DNA"/>
</dbReference>
<evidence type="ECO:0000313" key="1">
    <source>
        <dbReference type="EMBL" id="KAH7950146.1"/>
    </source>
</evidence>